<reference evidence="11 12" key="1">
    <citation type="submission" date="2016-06" db="EMBL/GenBank/DDBJ databases">
        <authorList>
            <consortium name="Pathogen Informatics"/>
        </authorList>
    </citation>
    <scope>NUCLEOTIDE SEQUENCE [LARGE SCALE GENOMIC DNA]</scope>
</reference>
<feature type="transmembrane region" description="Helical" evidence="9">
    <location>
        <begin position="122"/>
        <end position="143"/>
    </location>
</feature>
<dbReference type="RefSeq" id="XP_028862572.1">
    <property type="nucleotide sequence ID" value="XM_029006043.1"/>
</dbReference>
<dbReference type="PANTHER" id="PTHR21290:SF25">
    <property type="entry name" value="SPHINGOMYELIN SYNTHASE-RELATED PROTEIN 1"/>
    <property type="match status" value="1"/>
</dbReference>
<evidence type="ECO:0000259" key="10">
    <source>
        <dbReference type="Pfam" id="PF14360"/>
    </source>
</evidence>
<dbReference type="Proteomes" id="UP000219813">
    <property type="component" value="Chromosome 11"/>
</dbReference>
<dbReference type="GeneID" id="39869846"/>
<feature type="transmembrane region" description="Helical" evidence="9">
    <location>
        <begin position="256"/>
        <end position="274"/>
    </location>
</feature>
<dbReference type="OrthoDB" id="422827at2759"/>
<dbReference type="EMBL" id="LT594632">
    <property type="protein sequence ID" value="SCO93134.1"/>
    <property type="molecule type" value="Genomic_DNA"/>
</dbReference>
<dbReference type="InterPro" id="IPR045221">
    <property type="entry name" value="Sphingomyelin_synth-like"/>
</dbReference>
<keyword evidence="8 9" id="KW-0472">Membrane</keyword>
<sequence length="397" mass="46784">MDIDKLDKNYDFASTENEDSKDYTRTNNYQINIERKTSNISILLKETIYDKKELTEWKLFKILLMKLMFALIFLLISLIIQGFLMIYSDSYYKRYTKPLSDRIHSFFEEPPTWVSYNLSNNLIAVLTLAFLQLILFNSIYLSLAIVCRFLYMLGFFYILRGILIYVTSLPATLETCLPVEKGNLAFNLLQIIKINMNLVYVCSDLIISGHSFSTTIFLLFSLCYMNNILLKIIISFFCCVIYAFIIIGFIHYTSDVLLGFLFAIFIFTFYHIMLDLSSHYYLFSEIFEVKIISNKKNSQAKPFFLRFFYTRIFLKIIPFLEGLNYTLDYAINKKTDKSTFCNCENNYNSDEPLCSFRKSYKENKISLHCSDHIFHAYAGDGNINFLLFKFLRNVKRE</sequence>
<comment type="subcellular location">
    <subcellularLocation>
        <location evidence="1">Membrane</location>
        <topology evidence="1">Multi-pass membrane protein</topology>
    </subcellularLocation>
</comment>
<name>A0A1D3SP45_PLAMA</name>
<dbReference type="InterPro" id="IPR025749">
    <property type="entry name" value="Sphingomyelin_synth-like_dom"/>
</dbReference>
<organism evidence="11 12">
    <name type="scientific">Plasmodium malariae</name>
    <dbReference type="NCBI Taxonomy" id="5858"/>
    <lineage>
        <taxon>Eukaryota</taxon>
        <taxon>Sar</taxon>
        <taxon>Alveolata</taxon>
        <taxon>Apicomplexa</taxon>
        <taxon>Aconoidasida</taxon>
        <taxon>Haemosporida</taxon>
        <taxon>Plasmodiidae</taxon>
        <taxon>Plasmodium</taxon>
        <taxon>Plasmodium (Plasmodium)</taxon>
    </lineage>
</organism>
<protein>
    <submittedName>
        <fullName evidence="11">Sphingomyelin synthase 2, putative</fullName>
    </submittedName>
</protein>
<keyword evidence="6 9" id="KW-1133">Transmembrane helix</keyword>
<evidence type="ECO:0000313" key="12">
    <source>
        <dbReference type="Proteomes" id="UP000219813"/>
    </source>
</evidence>
<keyword evidence="7" id="KW-0443">Lipid metabolism</keyword>
<dbReference type="AlphaFoldDB" id="A0A1D3SP45"/>
<dbReference type="GO" id="GO:0005886">
    <property type="term" value="C:plasma membrane"/>
    <property type="evidence" value="ECO:0007669"/>
    <property type="project" value="TreeGrafter"/>
</dbReference>
<dbReference type="KEGG" id="pmal:PMUG01_11038500"/>
<feature type="transmembrane region" description="Helical" evidence="9">
    <location>
        <begin position="67"/>
        <end position="87"/>
    </location>
</feature>
<dbReference type="Pfam" id="PF14360">
    <property type="entry name" value="PAP2_C"/>
    <property type="match status" value="1"/>
</dbReference>
<dbReference type="CDD" id="cd01610">
    <property type="entry name" value="PAP2_like"/>
    <property type="match status" value="1"/>
</dbReference>
<keyword evidence="5" id="KW-0746">Sphingolipid metabolism</keyword>
<feature type="domain" description="Sphingomyelin synthase-like" evidence="10">
    <location>
        <begin position="202"/>
        <end position="272"/>
    </location>
</feature>
<dbReference type="PANTHER" id="PTHR21290">
    <property type="entry name" value="SPHINGOMYELIN SYNTHETASE"/>
    <property type="match status" value="1"/>
</dbReference>
<dbReference type="GO" id="GO:0046513">
    <property type="term" value="P:ceramide biosynthetic process"/>
    <property type="evidence" value="ECO:0007669"/>
    <property type="project" value="TreeGrafter"/>
</dbReference>
<keyword evidence="12" id="KW-1185">Reference proteome</keyword>
<feature type="transmembrane region" description="Helical" evidence="9">
    <location>
        <begin position="150"/>
        <end position="168"/>
    </location>
</feature>
<dbReference type="GO" id="GO:0005789">
    <property type="term" value="C:endoplasmic reticulum membrane"/>
    <property type="evidence" value="ECO:0007669"/>
    <property type="project" value="TreeGrafter"/>
</dbReference>
<dbReference type="OMA" id="FENPPEW"/>
<keyword evidence="3" id="KW-0808">Transferase</keyword>
<proteinExistence type="inferred from homology"/>
<dbReference type="GO" id="GO:0000139">
    <property type="term" value="C:Golgi membrane"/>
    <property type="evidence" value="ECO:0007669"/>
    <property type="project" value="TreeGrafter"/>
</dbReference>
<evidence type="ECO:0000256" key="7">
    <source>
        <dbReference type="ARBA" id="ARBA00023098"/>
    </source>
</evidence>
<feature type="transmembrane region" description="Helical" evidence="9">
    <location>
        <begin position="228"/>
        <end position="250"/>
    </location>
</feature>
<evidence type="ECO:0000313" key="11">
    <source>
        <dbReference type="EMBL" id="SCO93134.1"/>
    </source>
</evidence>
<keyword evidence="4 9" id="KW-0812">Transmembrane</keyword>
<evidence type="ECO:0000256" key="9">
    <source>
        <dbReference type="SAM" id="Phobius"/>
    </source>
</evidence>
<evidence type="ECO:0000256" key="5">
    <source>
        <dbReference type="ARBA" id="ARBA00022919"/>
    </source>
</evidence>
<dbReference type="VEuPathDB" id="PlasmoDB:PmUG01_11038500"/>
<comment type="similarity">
    <text evidence="2">Belongs to the sphingomyelin synthase family.</text>
</comment>
<evidence type="ECO:0000256" key="1">
    <source>
        <dbReference type="ARBA" id="ARBA00004141"/>
    </source>
</evidence>
<gene>
    <name evidence="11" type="primary">SMS2</name>
    <name evidence="11" type="ORF">PMUG01_11038500</name>
</gene>
<evidence type="ECO:0000256" key="4">
    <source>
        <dbReference type="ARBA" id="ARBA00022692"/>
    </source>
</evidence>
<evidence type="ECO:0000256" key="3">
    <source>
        <dbReference type="ARBA" id="ARBA00022679"/>
    </source>
</evidence>
<evidence type="ECO:0000256" key="6">
    <source>
        <dbReference type="ARBA" id="ARBA00022989"/>
    </source>
</evidence>
<evidence type="ECO:0000256" key="2">
    <source>
        <dbReference type="ARBA" id="ARBA00005441"/>
    </source>
</evidence>
<accession>A0A1D3SP45</accession>
<dbReference type="GO" id="GO:0047493">
    <property type="term" value="F:ceramide cholinephosphotransferase activity"/>
    <property type="evidence" value="ECO:0007669"/>
    <property type="project" value="TreeGrafter"/>
</dbReference>
<evidence type="ECO:0000256" key="8">
    <source>
        <dbReference type="ARBA" id="ARBA00023136"/>
    </source>
</evidence>
<dbReference type="GO" id="GO:0033188">
    <property type="term" value="F:sphingomyelin synthase activity"/>
    <property type="evidence" value="ECO:0007669"/>
    <property type="project" value="TreeGrafter"/>
</dbReference>